<dbReference type="Gene3D" id="3.40.50.10540">
    <property type="entry name" value="Crotonobetainyl-coa:carnitine coa-transferase, domain 1"/>
    <property type="match status" value="2"/>
</dbReference>
<name>A0A382VQU5_9ZZZZ</name>
<accession>A0A382VQU5</accession>
<dbReference type="AlphaFoldDB" id="A0A382VQU5"/>
<organism evidence="2">
    <name type="scientific">marine metagenome</name>
    <dbReference type="NCBI Taxonomy" id="408172"/>
    <lineage>
        <taxon>unclassified sequences</taxon>
        <taxon>metagenomes</taxon>
        <taxon>ecological metagenomes</taxon>
    </lineage>
</organism>
<dbReference type="InterPro" id="IPR050483">
    <property type="entry name" value="CoA-transferase_III_domain"/>
</dbReference>
<feature type="non-terminal residue" evidence="2">
    <location>
        <position position="1"/>
    </location>
</feature>
<dbReference type="Gene3D" id="3.30.1540.10">
    <property type="entry name" value="formyl-coa transferase, domain 3"/>
    <property type="match status" value="1"/>
</dbReference>
<evidence type="ECO:0000256" key="1">
    <source>
        <dbReference type="ARBA" id="ARBA00022679"/>
    </source>
</evidence>
<evidence type="ECO:0008006" key="3">
    <source>
        <dbReference type="Google" id="ProtNLM"/>
    </source>
</evidence>
<dbReference type="Pfam" id="PF02515">
    <property type="entry name" value="CoA_transf_3"/>
    <property type="match status" value="2"/>
</dbReference>
<dbReference type="PANTHER" id="PTHR48207:SF3">
    <property type="entry name" value="SUCCINATE--HYDROXYMETHYLGLUTARATE COA-TRANSFERASE"/>
    <property type="match status" value="1"/>
</dbReference>
<dbReference type="InterPro" id="IPR044855">
    <property type="entry name" value="CoA-Trfase_III_dom3_sf"/>
</dbReference>
<protein>
    <recommendedName>
        <fullName evidence="3">CoA transferase</fullName>
    </recommendedName>
</protein>
<dbReference type="PANTHER" id="PTHR48207">
    <property type="entry name" value="SUCCINATE--HYDROXYMETHYLGLUTARATE COA-TRANSFERASE"/>
    <property type="match status" value="1"/>
</dbReference>
<dbReference type="SUPFAM" id="SSF89796">
    <property type="entry name" value="CoA-transferase family III (CaiB/BaiF)"/>
    <property type="match status" value="2"/>
</dbReference>
<sequence length="283" mass="31765">APMLNNYRGPTTAPHNSYRTKGGGYNDWCAIACFSDDEWRRLVGVMGSPKWASSPKFATLSGRLQNQEEMDFGIQEWAQTLEKYELMEICQSSGVPAMPVQSTENRVDHDPQLRHRDLYQELEHPVIGKYKFQNAPFKLSETPATNTKPAPMIGQHNQEIFEGMLGLSHEDFVSGYEDNTFWPSTLDRYPYMDEMIKSEPIPFTGAGAAFKSEKASAATSSGPLSRLRVLELADEKGQYCGKLMADLGAEVIKIEPSGGEHARTVGPFLDDLPHRERSLSFWH</sequence>
<feature type="non-terminal residue" evidence="2">
    <location>
        <position position="283"/>
    </location>
</feature>
<reference evidence="2" key="1">
    <citation type="submission" date="2018-05" db="EMBL/GenBank/DDBJ databases">
        <authorList>
            <person name="Lanie J.A."/>
            <person name="Ng W.-L."/>
            <person name="Kazmierczak K.M."/>
            <person name="Andrzejewski T.M."/>
            <person name="Davidsen T.M."/>
            <person name="Wayne K.J."/>
            <person name="Tettelin H."/>
            <person name="Glass J.I."/>
            <person name="Rusch D."/>
            <person name="Podicherti R."/>
            <person name="Tsui H.-C.T."/>
            <person name="Winkler M.E."/>
        </authorList>
    </citation>
    <scope>NUCLEOTIDE SEQUENCE</scope>
</reference>
<keyword evidence="1" id="KW-0808">Transferase</keyword>
<dbReference type="GO" id="GO:0008410">
    <property type="term" value="F:CoA-transferase activity"/>
    <property type="evidence" value="ECO:0007669"/>
    <property type="project" value="TreeGrafter"/>
</dbReference>
<dbReference type="InterPro" id="IPR003673">
    <property type="entry name" value="CoA-Trfase_fam_III"/>
</dbReference>
<gene>
    <name evidence="2" type="ORF">METZ01_LOCUS401726</name>
</gene>
<proteinExistence type="predicted"/>
<dbReference type="EMBL" id="UINC01153905">
    <property type="protein sequence ID" value="SVD48872.1"/>
    <property type="molecule type" value="Genomic_DNA"/>
</dbReference>
<dbReference type="InterPro" id="IPR023606">
    <property type="entry name" value="CoA-Trfase_III_dom_1_sf"/>
</dbReference>
<evidence type="ECO:0000313" key="2">
    <source>
        <dbReference type="EMBL" id="SVD48872.1"/>
    </source>
</evidence>